<dbReference type="Proteomes" id="UP000053201">
    <property type="component" value="Unassembled WGS sequence"/>
</dbReference>
<dbReference type="EMBL" id="KQ257451">
    <property type="protein sequence ID" value="KND04031.1"/>
    <property type="molecule type" value="Genomic_DNA"/>
</dbReference>
<gene>
    <name evidence="2" type="ORF">SPPG_01478</name>
</gene>
<feature type="compositionally biased region" description="Low complexity" evidence="1">
    <location>
        <begin position="50"/>
        <end position="59"/>
    </location>
</feature>
<dbReference type="GeneID" id="27685138"/>
<dbReference type="InParanoid" id="A0A0L0HRN3"/>
<accession>A0A0L0HRN3</accession>
<feature type="compositionally biased region" description="Basic and acidic residues" evidence="1">
    <location>
        <begin position="152"/>
        <end position="163"/>
    </location>
</feature>
<sequence>MTFYNQEQSTPTTSTELAELLASMNLSTTGSPPPAPSSARRTFRRQSSGPLTPTTTAEDPAPERSRDAGSEPVEGQGITPGQRAAALFGVGGLSGQAGQRGHWTGRRGTSPATSPTKPLARPRLFQRSATTQVGRSSTMAGSSSLPCPGTPDPRRRLVRHRTDPTLTPSSRNPRPLAGTKRPCTTPPSLSPTSIRSRSGHPNRVIAHQSRRLPRAPEKRRSPALFISSLRACDHLSQRARRTASGQAHSELGMESESLPKRLRRVGLDTGFDVGLERYVQESESDSEGEEMLGRQRRQIWRGKDKRAFGRSRTVGNMDDNGAFESFFGAGGLAMDPEEPEAVATDRWVLSPVAGSPSLFSIPSFAPFPDPASPCGKQAERLQAAKTMDMLVQSMEANLKF</sequence>
<organism evidence="2 3">
    <name type="scientific">Spizellomyces punctatus (strain DAOM BR117)</name>
    <dbReference type="NCBI Taxonomy" id="645134"/>
    <lineage>
        <taxon>Eukaryota</taxon>
        <taxon>Fungi</taxon>
        <taxon>Fungi incertae sedis</taxon>
        <taxon>Chytridiomycota</taxon>
        <taxon>Chytridiomycota incertae sedis</taxon>
        <taxon>Chytridiomycetes</taxon>
        <taxon>Spizellomycetales</taxon>
        <taxon>Spizellomycetaceae</taxon>
        <taxon>Spizellomyces</taxon>
    </lineage>
</organism>
<proteinExistence type="predicted"/>
<protein>
    <submittedName>
        <fullName evidence="2">Uncharacterized protein</fullName>
    </submittedName>
</protein>
<evidence type="ECO:0000313" key="2">
    <source>
        <dbReference type="EMBL" id="KND04031.1"/>
    </source>
</evidence>
<dbReference type="VEuPathDB" id="FungiDB:SPPG_01478"/>
<dbReference type="OrthoDB" id="2128773at2759"/>
<evidence type="ECO:0000313" key="3">
    <source>
        <dbReference type="Proteomes" id="UP000053201"/>
    </source>
</evidence>
<evidence type="ECO:0000256" key="1">
    <source>
        <dbReference type="SAM" id="MobiDB-lite"/>
    </source>
</evidence>
<dbReference type="RefSeq" id="XP_016612070.1">
    <property type="nucleotide sequence ID" value="XM_016749796.1"/>
</dbReference>
<feature type="compositionally biased region" description="Polar residues" evidence="1">
    <location>
        <begin position="127"/>
        <end position="145"/>
    </location>
</feature>
<feature type="region of interest" description="Disordered" evidence="1">
    <location>
        <begin position="22"/>
        <end position="219"/>
    </location>
</feature>
<keyword evidence="3" id="KW-1185">Reference proteome</keyword>
<dbReference type="AlphaFoldDB" id="A0A0L0HRN3"/>
<reference evidence="2 3" key="1">
    <citation type="submission" date="2009-08" db="EMBL/GenBank/DDBJ databases">
        <title>The Genome Sequence of Spizellomyces punctatus strain DAOM BR117.</title>
        <authorList>
            <consortium name="The Broad Institute Genome Sequencing Platform"/>
            <person name="Russ C."/>
            <person name="Cuomo C."/>
            <person name="Shea T."/>
            <person name="Young S.K."/>
            <person name="Zeng Q."/>
            <person name="Koehrsen M."/>
            <person name="Haas B."/>
            <person name="Borodovsky M."/>
            <person name="Guigo R."/>
            <person name="Alvarado L."/>
            <person name="Berlin A."/>
            <person name="Bochicchio J."/>
            <person name="Borenstein D."/>
            <person name="Chapman S."/>
            <person name="Chen Z."/>
            <person name="Engels R."/>
            <person name="Freedman E."/>
            <person name="Gellesch M."/>
            <person name="Goldberg J."/>
            <person name="Griggs A."/>
            <person name="Gujja S."/>
            <person name="Heiman D."/>
            <person name="Hepburn T."/>
            <person name="Howarth C."/>
            <person name="Jen D."/>
            <person name="Larson L."/>
            <person name="Lewis B."/>
            <person name="Mehta T."/>
            <person name="Park D."/>
            <person name="Pearson M."/>
            <person name="Roberts A."/>
            <person name="Saif S."/>
            <person name="Shenoy N."/>
            <person name="Sisk P."/>
            <person name="Stolte C."/>
            <person name="Sykes S."/>
            <person name="Thomson T."/>
            <person name="Walk T."/>
            <person name="White J."/>
            <person name="Yandava C."/>
            <person name="Burger G."/>
            <person name="Gray M.W."/>
            <person name="Holland P.W.H."/>
            <person name="King N."/>
            <person name="Lang F.B.F."/>
            <person name="Roger A.J."/>
            <person name="Ruiz-Trillo I."/>
            <person name="Lander E."/>
            <person name="Nusbaum C."/>
        </authorList>
    </citation>
    <scope>NUCLEOTIDE SEQUENCE [LARGE SCALE GENOMIC DNA]</scope>
    <source>
        <strain evidence="2 3">DAOM BR117</strain>
    </source>
</reference>
<name>A0A0L0HRN3_SPIPD</name>